<name>A0A1T4KVX7_9SPIR</name>
<comment type="similarity">
    <text evidence="1 5">Belongs to the MreC family.</text>
</comment>
<evidence type="ECO:0000256" key="4">
    <source>
        <dbReference type="ARBA" id="ARBA00032089"/>
    </source>
</evidence>
<keyword evidence="6" id="KW-0175">Coiled coil</keyword>
<dbReference type="Pfam" id="PF04085">
    <property type="entry name" value="MreC"/>
    <property type="match status" value="1"/>
</dbReference>
<reference evidence="8 9" key="1">
    <citation type="submission" date="2017-02" db="EMBL/GenBank/DDBJ databases">
        <authorList>
            <person name="Peterson S.W."/>
        </authorList>
    </citation>
    <scope>NUCLEOTIDE SEQUENCE [LARGE SCALE GENOMIC DNA]</scope>
    <source>
        <strain evidence="8 9">ATCC BAA-909</strain>
    </source>
</reference>
<dbReference type="GO" id="GO:0005886">
    <property type="term" value="C:plasma membrane"/>
    <property type="evidence" value="ECO:0007669"/>
    <property type="project" value="TreeGrafter"/>
</dbReference>
<evidence type="ECO:0000256" key="1">
    <source>
        <dbReference type="ARBA" id="ARBA00009369"/>
    </source>
</evidence>
<dbReference type="PIRSF" id="PIRSF038471">
    <property type="entry name" value="MreC"/>
    <property type="match status" value="1"/>
</dbReference>
<comment type="function">
    <text evidence="5">Involved in formation and maintenance of cell shape.</text>
</comment>
<dbReference type="InterPro" id="IPR042177">
    <property type="entry name" value="Cell/Rod_1"/>
</dbReference>
<proteinExistence type="inferred from homology"/>
<dbReference type="RefSeq" id="WP_078930095.1">
    <property type="nucleotide sequence ID" value="NZ_CAMCOW010000037.1"/>
</dbReference>
<keyword evidence="3 5" id="KW-0133">Cell shape</keyword>
<dbReference type="NCBIfam" id="TIGR00219">
    <property type="entry name" value="mreC"/>
    <property type="match status" value="1"/>
</dbReference>
<dbReference type="EMBL" id="FUXC01000001">
    <property type="protein sequence ID" value="SJZ46579.1"/>
    <property type="molecule type" value="Genomic_DNA"/>
</dbReference>
<evidence type="ECO:0000313" key="9">
    <source>
        <dbReference type="Proteomes" id="UP000190395"/>
    </source>
</evidence>
<organism evidence="8 9">
    <name type="scientific">Treponema berlinense</name>
    <dbReference type="NCBI Taxonomy" id="225004"/>
    <lineage>
        <taxon>Bacteria</taxon>
        <taxon>Pseudomonadati</taxon>
        <taxon>Spirochaetota</taxon>
        <taxon>Spirochaetia</taxon>
        <taxon>Spirochaetales</taxon>
        <taxon>Treponemataceae</taxon>
        <taxon>Treponema</taxon>
    </lineage>
</organism>
<dbReference type="GO" id="GO:0008360">
    <property type="term" value="P:regulation of cell shape"/>
    <property type="evidence" value="ECO:0007669"/>
    <property type="project" value="UniProtKB-KW"/>
</dbReference>
<evidence type="ECO:0000259" key="7">
    <source>
        <dbReference type="Pfam" id="PF04085"/>
    </source>
</evidence>
<dbReference type="PANTHER" id="PTHR34138:SF1">
    <property type="entry name" value="CELL SHAPE-DETERMINING PROTEIN MREC"/>
    <property type="match status" value="1"/>
</dbReference>
<evidence type="ECO:0000256" key="5">
    <source>
        <dbReference type="PIRNR" id="PIRNR038471"/>
    </source>
</evidence>
<dbReference type="InterPro" id="IPR055342">
    <property type="entry name" value="MreC_beta-barrel_core"/>
</dbReference>
<gene>
    <name evidence="8" type="ORF">SAMN02745152_00343</name>
</gene>
<dbReference type="Gene3D" id="2.40.10.340">
    <property type="entry name" value="Rod shape-determining protein MreC, domain 1"/>
    <property type="match status" value="1"/>
</dbReference>
<dbReference type="Proteomes" id="UP000190395">
    <property type="component" value="Unassembled WGS sequence"/>
</dbReference>
<accession>A0A1T4KVX7</accession>
<dbReference type="GeneID" id="303366618"/>
<dbReference type="InterPro" id="IPR007221">
    <property type="entry name" value="MreC"/>
</dbReference>
<dbReference type="OrthoDB" id="9792313at2"/>
<feature type="domain" description="Rod shape-determining protein MreC beta-barrel core" evidence="7">
    <location>
        <begin position="122"/>
        <end position="275"/>
    </location>
</feature>
<evidence type="ECO:0000313" key="8">
    <source>
        <dbReference type="EMBL" id="SJZ46579.1"/>
    </source>
</evidence>
<dbReference type="PANTHER" id="PTHR34138">
    <property type="entry name" value="CELL SHAPE-DETERMINING PROTEIN MREC"/>
    <property type="match status" value="1"/>
</dbReference>
<evidence type="ECO:0000256" key="2">
    <source>
        <dbReference type="ARBA" id="ARBA00013855"/>
    </source>
</evidence>
<dbReference type="InterPro" id="IPR042175">
    <property type="entry name" value="Cell/Rod_MreC_2"/>
</dbReference>
<evidence type="ECO:0000256" key="3">
    <source>
        <dbReference type="ARBA" id="ARBA00022960"/>
    </source>
</evidence>
<evidence type="ECO:0000256" key="6">
    <source>
        <dbReference type="SAM" id="Coils"/>
    </source>
</evidence>
<sequence>MARRSFSFSFAEFVFLILLFLSGLALAFSGGGFVVNFQRVGFSVVTSLQKAVYSVCDGVTGVFTAVAELKSLKAENQELKEKLKNYEFLQRNNTEIRKENERLREQLQFATHIEQKNFPAQIIGRNPDNIYSGITINKGSRSGIKKGMSVIAVQNGTTGLVGKIVTVGLETSLVMPVYDSKCVVSSRIQNTRDIGLVSGSGNANSPLQMKYIKKRVLSELNFGDIVVTSGETDNYVADIPVGTITNIMVVEYDSSLNIEITPVVDFARLETVIVTDLKEPNPLLEGSRR</sequence>
<feature type="coiled-coil region" evidence="6">
    <location>
        <begin position="62"/>
        <end position="113"/>
    </location>
</feature>
<keyword evidence="9" id="KW-1185">Reference proteome</keyword>
<dbReference type="Gene3D" id="2.40.10.350">
    <property type="entry name" value="Rod shape-determining protein MreC, domain 2"/>
    <property type="match status" value="1"/>
</dbReference>
<protein>
    <recommendedName>
        <fullName evidence="2 5">Cell shape-determining protein MreC</fullName>
    </recommendedName>
    <alternativeName>
        <fullName evidence="4 5">Cell shape protein MreC</fullName>
    </alternativeName>
</protein>
<dbReference type="STRING" id="225004.SAMN02745152_00343"/>
<dbReference type="AlphaFoldDB" id="A0A1T4KVX7"/>